<dbReference type="AlphaFoldDB" id="A0A9N8H7T9"/>
<reference evidence="1" key="1">
    <citation type="submission" date="2020-06" db="EMBL/GenBank/DDBJ databases">
        <authorList>
            <consortium name="Plant Systems Biology data submission"/>
        </authorList>
    </citation>
    <scope>NUCLEOTIDE SEQUENCE</scope>
    <source>
        <strain evidence="1">D6</strain>
    </source>
</reference>
<evidence type="ECO:0000313" key="1">
    <source>
        <dbReference type="EMBL" id="CAB9504311.1"/>
    </source>
</evidence>
<dbReference type="Proteomes" id="UP001153069">
    <property type="component" value="Unassembled WGS sequence"/>
</dbReference>
<keyword evidence="2" id="KW-1185">Reference proteome</keyword>
<comment type="caution">
    <text evidence="1">The sequence shown here is derived from an EMBL/GenBank/DDBJ whole genome shotgun (WGS) entry which is preliminary data.</text>
</comment>
<protein>
    <submittedName>
        <fullName evidence="1">Uncharacterized protein</fullName>
    </submittedName>
</protein>
<organism evidence="1 2">
    <name type="scientific">Seminavis robusta</name>
    <dbReference type="NCBI Taxonomy" id="568900"/>
    <lineage>
        <taxon>Eukaryota</taxon>
        <taxon>Sar</taxon>
        <taxon>Stramenopiles</taxon>
        <taxon>Ochrophyta</taxon>
        <taxon>Bacillariophyta</taxon>
        <taxon>Bacillariophyceae</taxon>
        <taxon>Bacillariophycidae</taxon>
        <taxon>Naviculales</taxon>
        <taxon>Naviculaceae</taxon>
        <taxon>Seminavis</taxon>
    </lineage>
</organism>
<sequence>MALDSLNLGNNSRSSLFLPSLHETITDLDGFGCDWGILALQIDQVLASDFQWFLATCGVDLEEFRFSGGIVVGKGIDWLESVLGCQDHVSDLEVCHLGG</sequence>
<gene>
    <name evidence="1" type="ORF">SEMRO_192_G082523.1</name>
</gene>
<dbReference type="EMBL" id="CAICTM010000191">
    <property type="protein sequence ID" value="CAB9504311.1"/>
    <property type="molecule type" value="Genomic_DNA"/>
</dbReference>
<evidence type="ECO:0000313" key="2">
    <source>
        <dbReference type="Proteomes" id="UP001153069"/>
    </source>
</evidence>
<name>A0A9N8H7T9_9STRA</name>
<accession>A0A9N8H7T9</accession>
<proteinExistence type="predicted"/>